<keyword evidence="1" id="KW-0808">Transferase</keyword>
<dbReference type="GO" id="GO:0009117">
    <property type="term" value="P:nucleotide metabolic process"/>
    <property type="evidence" value="ECO:0007669"/>
    <property type="project" value="UniProtKB-KW"/>
</dbReference>
<feature type="compositionally biased region" description="Polar residues" evidence="12">
    <location>
        <begin position="52"/>
        <end position="62"/>
    </location>
</feature>
<keyword evidence="15" id="KW-1185">Reference proteome</keyword>
<proteinExistence type="predicted"/>
<keyword evidence="7" id="KW-0546">Nucleotide metabolism</keyword>
<feature type="compositionally biased region" description="Basic and acidic residues" evidence="12">
    <location>
        <begin position="31"/>
        <end position="50"/>
    </location>
</feature>
<evidence type="ECO:0000256" key="5">
    <source>
        <dbReference type="ARBA" id="ARBA00022840"/>
    </source>
</evidence>
<evidence type="ECO:0000256" key="3">
    <source>
        <dbReference type="ARBA" id="ARBA00022723"/>
    </source>
</evidence>
<keyword evidence="5" id="KW-0067">ATP-binding</keyword>
<keyword evidence="4" id="KW-0547">Nucleotide-binding</keyword>
<evidence type="ECO:0000256" key="8">
    <source>
        <dbReference type="ARBA" id="ARBA00023118"/>
    </source>
</evidence>
<gene>
    <name evidence="14" type="ORF">FPZ43_18025</name>
</gene>
<keyword evidence="6" id="KW-0460">Magnesium</keyword>
<feature type="region of interest" description="Disordered" evidence="12">
    <location>
        <begin position="22"/>
        <end position="62"/>
    </location>
</feature>
<dbReference type="NCBIfam" id="NF041078">
    <property type="entry name" value="cGAS"/>
    <property type="match status" value="1"/>
</dbReference>
<keyword evidence="9" id="KW-0342">GTP-binding</keyword>
<dbReference type="Pfam" id="PF21654">
    <property type="entry name" value="DncV-like_NTFase"/>
    <property type="match status" value="1"/>
</dbReference>
<evidence type="ECO:0000256" key="12">
    <source>
        <dbReference type="SAM" id="MobiDB-lite"/>
    </source>
</evidence>
<evidence type="ECO:0000313" key="14">
    <source>
        <dbReference type="EMBL" id="TWR24794.1"/>
    </source>
</evidence>
<keyword evidence="8" id="KW-0051">Antiviral defense</keyword>
<dbReference type="RefSeq" id="WP_146383321.1">
    <property type="nucleotide sequence ID" value="NZ_VOEJ01000010.1"/>
</dbReference>
<dbReference type="AlphaFoldDB" id="A0A563TZI8"/>
<evidence type="ECO:0000256" key="2">
    <source>
        <dbReference type="ARBA" id="ARBA00022695"/>
    </source>
</evidence>
<dbReference type="GO" id="GO:0140701">
    <property type="term" value="F:3',3'-cyclic GMP-AMP synthase activity"/>
    <property type="evidence" value="ECO:0007669"/>
    <property type="project" value="InterPro"/>
</dbReference>
<dbReference type="GO" id="GO:0005524">
    <property type="term" value="F:ATP binding"/>
    <property type="evidence" value="ECO:0007669"/>
    <property type="project" value="UniProtKB-KW"/>
</dbReference>
<dbReference type="EMBL" id="VOEJ01000010">
    <property type="protein sequence ID" value="TWR24794.1"/>
    <property type="molecule type" value="Genomic_DNA"/>
</dbReference>
<evidence type="ECO:0000256" key="9">
    <source>
        <dbReference type="ARBA" id="ARBA00023134"/>
    </source>
</evidence>
<comment type="caution">
    <text evidence="14">The sequence shown here is derived from an EMBL/GenBank/DDBJ whole genome shotgun (WGS) entry which is preliminary data.</text>
</comment>
<evidence type="ECO:0000256" key="10">
    <source>
        <dbReference type="ARBA" id="ARBA00044145"/>
    </source>
</evidence>
<sequence>MANCHDQFTDFNASISLTHDRKKKLKKSRKNLRDRIREDFKQNHKDEIKPKFTSQGSSEMKTTINPIPRTIEQDGITKTITKYDTDDGIYFIGPLSQRKSVQTYHNWIWDAVDGYTGVPPVDKNTCVRTKFSDGRHIDQPIYFIDEAYPDEPKLAHKRDGWSPSDPRAFSNWFNDQAAKNEQLRRFVKYLKAWCDYQNYQDNSKKMPTGFVMTIWAANNFSANSRDDVGFKDTLENIYNTLSYRFQCLRPTVPAGENVMDGFSYQQYFMDKLKSFLDSAKQAINETNPKNACHKWQKHLGSRFSCANAKDEDEGAKSFASPAVVTSNAKSA</sequence>
<organism evidence="14 15">
    <name type="scientific">Mucilaginibacter pallidiroseus</name>
    <dbReference type="NCBI Taxonomy" id="2599295"/>
    <lineage>
        <taxon>Bacteria</taxon>
        <taxon>Pseudomonadati</taxon>
        <taxon>Bacteroidota</taxon>
        <taxon>Sphingobacteriia</taxon>
        <taxon>Sphingobacteriales</taxon>
        <taxon>Sphingobacteriaceae</taxon>
        <taxon>Mucilaginibacter</taxon>
    </lineage>
</organism>
<evidence type="ECO:0000256" key="1">
    <source>
        <dbReference type="ARBA" id="ARBA00022679"/>
    </source>
</evidence>
<evidence type="ECO:0000256" key="4">
    <source>
        <dbReference type="ARBA" id="ARBA00022741"/>
    </source>
</evidence>
<feature type="region of interest" description="Disordered" evidence="12">
    <location>
        <begin position="312"/>
        <end position="331"/>
    </location>
</feature>
<evidence type="ECO:0000259" key="13">
    <source>
        <dbReference type="Pfam" id="PF21654"/>
    </source>
</evidence>
<reference evidence="14 15" key="1">
    <citation type="submission" date="2019-07" db="EMBL/GenBank/DDBJ databases">
        <authorList>
            <person name="Kim J."/>
        </authorList>
    </citation>
    <scope>NUCLEOTIDE SEQUENCE [LARGE SCALE GENOMIC DNA]</scope>
    <source>
        <strain evidence="15">dk17</strain>
    </source>
</reference>
<dbReference type="InterPro" id="IPR048445">
    <property type="entry name" value="DncV-like_NTFase"/>
</dbReference>
<dbReference type="Proteomes" id="UP000320042">
    <property type="component" value="Unassembled WGS sequence"/>
</dbReference>
<keyword evidence="3" id="KW-0479">Metal-binding</keyword>
<name>A0A563TZI8_9SPHI</name>
<dbReference type="InterPro" id="IPR047805">
    <property type="entry name" value="GAMP_synthase"/>
</dbReference>
<evidence type="ECO:0000256" key="11">
    <source>
        <dbReference type="ARBA" id="ARBA00048304"/>
    </source>
</evidence>
<evidence type="ECO:0000256" key="7">
    <source>
        <dbReference type="ARBA" id="ARBA00023080"/>
    </source>
</evidence>
<evidence type="ECO:0000256" key="6">
    <source>
        <dbReference type="ARBA" id="ARBA00022842"/>
    </source>
</evidence>
<feature type="domain" description="Cyclic GMP-AMP synthase DncV-like nucleotidyltransferase" evidence="13">
    <location>
        <begin position="50"/>
        <end position="142"/>
    </location>
</feature>
<dbReference type="GO" id="GO:0046872">
    <property type="term" value="F:metal ion binding"/>
    <property type="evidence" value="ECO:0007669"/>
    <property type="project" value="UniProtKB-KW"/>
</dbReference>
<comment type="catalytic activity">
    <reaction evidence="11">
        <text>GTP + ATP = 3',3'-cGAMP + 2 diphosphate</text>
        <dbReference type="Rhea" id="RHEA:35647"/>
        <dbReference type="ChEBI" id="CHEBI:30616"/>
        <dbReference type="ChEBI" id="CHEBI:33019"/>
        <dbReference type="ChEBI" id="CHEBI:37565"/>
        <dbReference type="ChEBI" id="CHEBI:71501"/>
    </reaction>
    <physiologicalReaction direction="left-to-right" evidence="11">
        <dbReference type="Rhea" id="RHEA:35648"/>
    </physiologicalReaction>
</comment>
<dbReference type="GO" id="GO:0005525">
    <property type="term" value="F:GTP binding"/>
    <property type="evidence" value="ECO:0007669"/>
    <property type="project" value="UniProtKB-KW"/>
</dbReference>
<protein>
    <recommendedName>
        <fullName evidence="10">Cyclic GMP-AMP synthase</fullName>
    </recommendedName>
</protein>
<keyword evidence="2" id="KW-0548">Nucleotidyltransferase</keyword>
<dbReference type="OrthoDB" id="661552at2"/>
<dbReference type="GO" id="GO:0051607">
    <property type="term" value="P:defense response to virus"/>
    <property type="evidence" value="ECO:0007669"/>
    <property type="project" value="UniProtKB-KW"/>
</dbReference>
<evidence type="ECO:0000313" key="15">
    <source>
        <dbReference type="Proteomes" id="UP000320042"/>
    </source>
</evidence>
<accession>A0A563TZI8</accession>